<name>A0AA39W9D3_ACESA</name>
<reference evidence="2" key="1">
    <citation type="journal article" date="2022" name="Plant J.">
        <title>Strategies of tolerance reflected in two North American maple genomes.</title>
        <authorList>
            <person name="McEvoy S.L."/>
            <person name="Sezen U.U."/>
            <person name="Trouern-Trend A."/>
            <person name="McMahon S.M."/>
            <person name="Schaberg P.G."/>
            <person name="Yang J."/>
            <person name="Wegrzyn J.L."/>
            <person name="Swenson N.G."/>
        </authorList>
    </citation>
    <scope>NUCLEOTIDE SEQUENCE</scope>
    <source>
        <strain evidence="2">NS2018</strain>
    </source>
</reference>
<keyword evidence="3" id="KW-1185">Reference proteome</keyword>
<dbReference type="PANTHER" id="PTHR47481">
    <property type="match status" value="1"/>
</dbReference>
<reference evidence="2" key="2">
    <citation type="submission" date="2023-06" db="EMBL/GenBank/DDBJ databases">
        <authorList>
            <person name="Swenson N.G."/>
            <person name="Wegrzyn J.L."/>
            <person name="Mcevoy S.L."/>
        </authorList>
    </citation>
    <scope>NUCLEOTIDE SEQUENCE</scope>
    <source>
        <strain evidence="2">NS2018</strain>
        <tissue evidence="2">Leaf</tissue>
    </source>
</reference>
<feature type="compositionally biased region" description="Basic and acidic residues" evidence="1">
    <location>
        <begin position="29"/>
        <end position="40"/>
    </location>
</feature>
<feature type="compositionally biased region" description="Low complexity" evidence="1">
    <location>
        <begin position="342"/>
        <end position="362"/>
    </location>
</feature>
<accession>A0AA39W9D3</accession>
<feature type="region of interest" description="Disordered" evidence="1">
    <location>
        <begin position="1"/>
        <end position="133"/>
    </location>
</feature>
<dbReference type="AlphaFoldDB" id="A0AA39W9D3"/>
<comment type="caution">
    <text evidence="2">The sequence shown here is derived from an EMBL/GenBank/DDBJ whole genome shotgun (WGS) entry which is preliminary data.</text>
</comment>
<protein>
    <submittedName>
        <fullName evidence="2">Uncharacterized protein</fullName>
    </submittedName>
</protein>
<evidence type="ECO:0000313" key="3">
    <source>
        <dbReference type="Proteomes" id="UP001168877"/>
    </source>
</evidence>
<dbReference type="Proteomes" id="UP001168877">
    <property type="component" value="Unassembled WGS sequence"/>
</dbReference>
<gene>
    <name evidence="2" type="ORF">LWI29_024261</name>
</gene>
<evidence type="ECO:0000256" key="1">
    <source>
        <dbReference type="SAM" id="MobiDB-lite"/>
    </source>
</evidence>
<proteinExistence type="predicted"/>
<sequence length="374" mass="41888">MVSTELPGIGGEHLGSLTGQMEVEEDTFKEEMPEEERGGPAEELDSSDSFHLGSAKAILRSGRIVNNGRNEEPIEESNETPRERNDDEKEIPVRKDTRGKKIHVPNEEETPKADPSNNKLPSAIAPRVPYPGRLKKDKMEKSFKDIYNVLSKVFESLACPIGSHDCYSVDIMDSVEEEASKREFCQDGMDELIHEDGDIANDLRDPMEGLIGTEMKENESVVEYFTKVTSVVNQMASNGEVLDDLRVVQKVLHSLPENYFSLVTVLEQTKDLKNLTLEDLQGTLKAYEMKINLLFPPPPQPDKALKSQVTTIGGRGSFNHDRGRNFQGHGGFSSRGRGRNYQSNNSFQNDNNENQNFRFQQRGRGGRGSQRGQG</sequence>
<dbReference type="Pfam" id="PF14223">
    <property type="entry name" value="Retrotran_gag_2"/>
    <property type="match status" value="1"/>
</dbReference>
<evidence type="ECO:0000313" key="2">
    <source>
        <dbReference type="EMBL" id="KAK0608020.1"/>
    </source>
</evidence>
<dbReference type="EMBL" id="JAUESC010000001">
    <property type="protein sequence ID" value="KAK0608020.1"/>
    <property type="molecule type" value="Genomic_DNA"/>
</dbReference>
<dbReference type="PANTHER" id="PTHR47481:SF7">
    <property type="entry name" value="CCHC-TYPE DOMAIN-CONTAINING PROTEIN"/>
    <property type="match status" value="1"/>
</dbReference>
<organism evidence="2 3">
    <name type="scientific">Acer saccharum</name>
    <name type="common">Sugar maple</name>
    <dbReference type="NCBI Taxonomy" id="4024"/>
    <lineage>
        <taxon>Eukaryota</taxon>
        <taxon>Viridiplantae</taxon>
        <taxon>Streptophyta</taxon>
        <taxon>Embryophyta</taxon>
        <taxon>Tracheophyta</taxon>
        <taxon>Spermatophyta</taxon>
        <taxon>Magnoliopsida</taxon>
        <taxon>eudicotyledons</taxon>
        <taxon>Gunneridae</taxon>
        <taxon>Pentapetalae</taxon>
        <taxon>rosids</taxon>
        <taxon>malvids</taxon>
        <taxon>Sapindales</taxon>
        <taxon>Sapindaceae</taxon>
        <taxon>Hippocastanoideae</taxon>
        <taxon>Acereae</taxon>
        <taxon>Acer</taxon>
    </lineage>
</organism>
<feature type="compositionally biased region" description="Basic and acidic residues" evidence="1">
    <location>
        <begin position="79"/>
        <end position="96"/>
    </location>
</feature>
<feature type="region of interest" description="Disordered" evidence="1">
    <location>
        <begin position="312"/>
        <end position="374"/>
    </location>
</feature>